<accession>A0A5N0UP49</accession>
<proteinExistence type="predicted"/>
<sequence length="221" mass="23437">MNDDASELVARARGELADTAKAISDHRFLDLLAGHEVPEGRLRALAAEQALIVGSDRRSFAHLAARFPDGEAGDFFLGLAGGEGTALDALAGFTSWLGLPVEEMLAYEPRPGAQAYPAFVSWLALNGSRADVALAFTANLAAWGENCGQVAATLRSVYGATDEAVAFFEFFAEPPPGFEEHALAVIAEGLADGESPVRARRATRLLQAYELAFWDALAEGL</sequence>
<dbReference type="InterPro" id="IPR016084">
    <property type="entry name" value="Haem_Oase-like_multi-hlx"/>
</dbReference>
<dbReference type="Pfam" id="PF03070">
    <property type="entry name" value="TENA_THI-4"/>
    <property type="match status" value="1"/>
</dbReference>
<dbReference type="SUPFAM" id="SSF48613">
    <property type="entry name" value="Heme oxygenase-like"/>
    <property type="match status" value="1"/>
</dbReference>
<protein>
    <submittedName>
        <fullName evidence="3">Transcriptional regulator</fullName>
    </submittedName>
</protein>
<dbReference type="Proteomes" id="UP000319769">
    <property type="component" value="Unassembled WGS sequence"/>
</dbReference>
<dbReference type="EMBL" id="VMNW02000131">
    <property type="protein sequence ID" value="KAA9149828.1"/>
    <property type="molecule type" value="Genomic_DNA"/>
</dbReference>
<reference evidence="3" key="1">
    <citation type="submission" date="2019-09" db="EMBL/GenBank/DDBJ databases">
        <authorList>
            <person name="Teo W.F.A."/>
            <person name="Duangmal K."/>
        </authorList>
    </citation>
    <scope>NUCLEOTIDE SEQUENCE [LARGE SCALE GENOMIC DNA]</scope>
    <source>
        <strain evidence="3">K81G1</strain>
    </source>
</reference>
<dbReference type="OrthoDB" id="3467339at2"/>
<name>A0A5N0UP49_9PSEU</name>
<evidence type="ECO:0000259" key="2">
    <source>
        <dbReference type="Pfam" id="PF03070"/>
    </source>
</evidence>
<feature type="domain" description="Thiaminase-2/PQQC" evidence="2">
    <location>
        <begin position="20"/>
        <end position="160"/>
    </location>
</feature>
<dbReference type="RefSeq" id="WP_144758357.1">
    <property type="nucleotide sequence ID" value="NZ_VMNW02000131.1"/>
</dbReference>
<keyword evidence="4" id="KW-1185">Reference proteome</keyword>
<organism evidence="3 4">
    <name type="scientific">Amycolatopsis acidicola</name>
    <dbReference type="NCBI Taxonomy" id="2596893"/>
    <lineage>
        <taxon>Bacteria</taxon>
        <taxon>Bacillati</taxon>
        <taxon>Actinomycetota</taxon>
        <taxon>Actinomycetes</taxon>
        <taxon>Pseudonocardiales</taxon>
        <taxon>Pseudonocardiaceae</taxon>
        <taxon>Amycolatopsis</taxon>
    </lineage>
</organism>
<dbReference type="AlphaFoldDB" id="A0A5N0UP49"/>
<evidence type="ECO:0000313" key="3">
    <source>
        <dbReference type="EMBL" id="KAA9149828.1"/>
    </source>
</evidence>
<gene>
    <name evidence="3" type="ORF">FPZ12_042440</name>
</gene>
<comment type="caution">
    <text evidence="3">The sequence shown here is derived from an EMBL/GenBank/DDBJ whole genome shotgun (WGS) entry which is preliminary data.</text>
</comment>
<evidence type="ECO:0000313" key="4">
    <source>
        <dbReference type="Proteomes" id="UP000319769"/>
    </source>
</evidence>
<comment type="pathway">
    <text evidence="1">Cofactor biosynthesis; thiamine diphosphate biosynthesis.</text>
</comment>
<dbReference type="InterPro" id="IPR004305">
    <property type="entry name" value="Thiaminase-2/PQQC"/>
</dbReference>
<evidence type="ECO:0000256" key="1">
    <source>
        <dbReference type="ARBA" id="ARBA00004948"/>
    </source>
</evidence>
<dbReference type="Gene3D" id="1.20.910.10">
    <property type="entry name" value="Heme oxygenase-like"/>
    <property type="match status" value="1"/>
</dbReference>